<gene>
    <name evidence="1" type="ORF">BTF1_07925</name>
</gene>
<organism evidence="1 2">
    <name type="scientific">Bacillus thuringiensis HD-789</name>
    <dbReference type="NCBI Taxonomy" id="1217737"/>
    <lineage>
        <taxon>Bacteria</taxon>
        <taxon>Bacillati</taxon>
        <taxon>Bacillota</taxon>
        <taxon>Bacilli</taxon>
        <taxon>Bacillales</taxon>
        <taxon>Bacillaceae</taxon>
        <taxon>Bacillus</taxon>
        <taxon>Bacillus cereus group</taxon>
    </lineage>
</organism>
<dbReference type="KEGG" id="btn:BTF1_07925"/>
<accession>A0A9W3P2W6</accession>
<name>A0A9W3P2W6_BACTU</name>
<evidence type="ECO:0000313" key="1">
    <source>
        <dbReference type="EMBL" id="AFQ25796.1"/>
    </source>
</evidence>
<dbReference type="AlphaFoldDB" id="A0A9W3P2W6"/>
<dbReference type="EMBL" id="CP003763">
    <property type="protein sequence ID" value="AFQ25796.1"/>
    <property type="molecule type" value="Genomic_DNA"/>
</dbReference>
<reference evidence="1 2" key="1">
    <citation type="journal article" date="2013" name="Genome Announc.">
        <title>Complete Genome Sequence of Bacillus thuringiensis Serovar Israelensis Strain HD-789.</title>
        <authorList>
            <person name="Doggett N.A."/>
            <person name="Stubben C.J."/>
            <person name="Chertkov O."/>
            <person name="Bruce D.C."/>
            <person name="Detter J.C."/>
            <person name="Johnson S.L."/>
            <person name="Han C.S."/>
        </authorList>
    </citation>
    <scope>NUCLEOTIDE SEQUENCE [LARGE SCALE GENOMIC DNA]</scope>
    <source>
        <strain evidence="1 2">HD-789</strain>
    </source>
</reference>
<sequence length="159" mass="17564">MIEKFNEGSITGGDLLKDAVLFLEGTHRGKPYTKQDLHTLANSFNKADNVPVQLDHSESAKDTVGFLESVSAQGGQLLGKLRIIDEKVKERVDKGLMKKVSVSFYTDTTGKPTRLREVSLVAFPQVKGAELFNESLSEDEQFYRNYVAGLGIGSRGRKL</sequence>
<dbReference type="RefSeq" id="WP_000570350.1">
    <property type="nucleotide sequence ID" value="NC_018508.1"/>
</dbReference>
<protein>
    <submittedName>
        <fullName evidence="1">Uncharacterized protein</fullName>
    </submittedName>
</protein>
<dbReference type="Proteomes" id="UP000005257">
    <property type="component" value="Chromosome"/>
</dbReference>
<evidence type="ECO:0000313" key="2">
    <source>
        <dbReference type="Proteomes" id="UP000005257"/>
    </source>
</evidence>
<proteinExistence type="predicted"/>